<dbReference type="CDD" id="cd00096">
    <property type="entry name" value="Ig"/>
    <property type="match status" value="1"/>
</dbReference>
<dbReference type="EMBL" id="JBJQND010000002">
    <property type="protein sequence ID" value="KAL3885758.1"/>
    <property type="molecule type" value="Genomic_DNA"/>
</dbReference>
<dbReference type="AlphaFoldDB" id="A0ABD3XL73"/>
<feature type="domain" description="Ig-like" evidence="12">
    <location>
        <begin position="239"/>
        <end position="332"/>
    </location>
</feature>
<comment type="caution">
    <text evidence="13">The sequence shown here is derived from an EMBL/GenBank/DDBJ whole genome shotgun (WGS) entry which is preliminary data.</text>
</comment>
<keyword evidence="5" id="KW-0130">Cell adhesion</keyword>
<evidence type="ECO:0000256" key="11">
    <source>
        <dbReference type="SAM" id="SignalP"/>
    </source>
</evidence>
<evidence type="ECO:0000256" key="4">
    <source>
        <dbReference type="ARBA" id="ARBA00022737"/>
    </source>
</evidence>
<comment type="subcellular location">
    <subcellularLocation>
        <location evidence="1">Membrane</location>
        <topology evidence="1">Single-pass membrane protein</topology>
    </subcellularLocation>
</comment>
<keyword evidence="4" id="KW-0677">Repeat</keyword>
<dbReference type="InterPro" id="IPR013106">
    <property type="entry name" value="Ig_V-set"/>
</dbReference>
<evidence type="ECO:0000313" key="13">
    <source>
        <dbReference type="EMBL" id="KAL3885758.1"/>
    </source>
</evidence>
<evidence type="ECO:0000256" key="10">
    <source>
        <dbReference type="SAM" id="Phobius"/>
    </source>
</evidence>
<feature type="domain" description="Ig-like" evidence="12">
    <location>
        <begin position="31"/>
        <end position="143"/>
    </location>
</feature>
<dbReference type="InterPro" id="IPR013783">
    <property type="entry name" value="Ig-like_fold"/>
</dbReference>
<dbReference type="PANTHER" id="PTHR12231:SF220">
    <property type="entry name" value="LACHESIN"/>
    <property type="match status" value="1"/>
</dbReference>
<keyword evidence="8" id="KW-1015">Disulfide bond</keyword>
<dbReference type="GO" id="GO:0007155">
    <property type="term" value="P:cell adhesion"/>
    <property type="evidence" value="ECO:0007669"/>
    <property type="project" value="UniProtKB-KW"/>
</dbReference>
<keyword evidence="9" id="KW-0393">Immunoglobulin domain</keyword>
<dbReference type="InterPro" id="IPR013098">
    <property type="entry name" value="Ig_I-set"/>
</dbReference>
<sequence>MCDLNHKMLKMGFLVIFLLLSLTSPGWCVDPRIYIVATYPYTERLYNTNAMVVNKDGDAFLSCAIDNRPVGMPLQWMWMWKEYTRSISTDTEATDPYKYQIDKPADNNWRLKVQNIQPSDEGLYICRVQLGDQQYANDSRTLFIVETPKIIDIYTSSDMTVKEGEPFELRCNASGRPSPIITWNRLGDGILPNGGREQRGYSLSISAAQAEHRGHYKCIAKNSAGQDVRVIMLDVKFHPRVTVVENRVYQATGYLKELVCQVRGNPVPTENQIMWSKDGSTLQGNSFLIFENTFGSNTVMMKLTIPRVQDQDYGRYTCLAENTEGTDTAYIDLMRSDTPTSDRKGVIRSSAVILSFSITTLLMMVSVLLLHLC</sequence>
<evidence type="ECO:0000256" key="5">
    <source>
        <dbReference type="ARBA" id="ARBA00022889"/>
    </source>
</evidence>
<dbReference type="Gene3D" id="2.60.40.10">
    <property type="entry name" value="Immunoglobulins"/>
    <property type="match status" value="3"/>
</dbReference>
<keyword evidence="3 11" id="KW-0732">Signal</keyword>
<evidence type="ECO:0000256" key="9">
    <source>
        <dbReference type="ARBA" id="ARBA00023319"/>
    </source>
</evidence>
<feature type="transmembrane region" description="Helical" evidence="10">
    <location>
        <begin position="351"/>
        <end position="372"/>
    </location>
</feature>
<keyword evidence="7 10" id="KW-0472">Membrane</keyword>
<dbReference type="InterPro" id="IPR007110">
    <property type="entry name" value="Ig-like_dom"/>
</dbReference>
<evidence type="ECO:0000256" key="7">
    <source>
        <dbReference type="ARBA" id="ARBA00023136"/>
    </source>
</evidence>
<evidence type="ECO:0000256" key="1">
    <source>
        <dbReference type="ARBA" id="ARBA00004167"/>
    </source>
</evidence>
<protein>
    <recommendedName>
        <fullName evidence="12">Ig-like domain-containing protein</fullName>
    </recommendedName>
</protein>
<evidence type="ECO:0000256" key="6">
    <source>
        <dbReference type="ARBA" id="ARBA00022989"/>
    </source>
</evidence>
<dbReference type="SUPFAM" id="SSF48726">
    <property type="entry name" value="Immunoglobulin"/>
    <property type="match status" value="3"/>
</dbReference>
<dbReference type="InterPro" id="IPR051170">
    <property type="entry name" value="Neural/epithelial_adhesion"/>
</dbReference>
<feature type="signal peptide" evidence="11">
    <location>
        <begin position="1"/>
        <end position="28"/>
    </location>
</feature>
<dbReference type="InterPro" id="IPR036179">
    <property type="entry name" value="Ig-like_dom_sf"/>
</dbReference>
<accession>A0ABD3XL73</accession>
<feature type="chain" id="PRO_5044776418" description="Ig-like domain-containing protein" evidence="11">
    <location>
        <begin position="29"/>
        <end position="373"/>
    </location>
</feature>
<evidence type="ECO:0000256" key="2">
    <source>
        <dbReference type="ARBA" id="ARBA00022692"/>
    </source>
</evidence>
<dbReference type="FunFam" id="2.60.40.10:FF:000017">
    <property type="entry name" value="Down syndrome cell adhesion molecule b"/>
    <property type="match status" value="1"/>
</dbReference>
<organism evidence="13 14">
    <name type="scientific">Sinanodonta woodiana</name>
    <name type="common">Chinese pond mussel</name>
    <name type="synonym">Anodonta woodiana</name>
    <dbReference type="NCBI Taxonomy" id="1069815"/>
    <lineage>
        <taxon>Eukaryota</taxon>
        <taxon>Metazoa</taxon>
        <taxon>Spiralia</taxon>
        <taxon>Lophotrochozoa</taxon>
        <taxon>Mollusca</taxon>
        <taxon>Bivalvia</taxon>
        <taxon>Autobranchia</taxon>
        <taxon>Heteroconchia</taxon>
        <taxon>Palaeoheterodonta</taxon>
        <taxon>Unionida</taxon>
        <taxon>Unionoidea</taxon>
        <taxon>Unionidae</taxon>
        <taxon>Unioninae</taxon>
        <taxon>Sinanodonta</taxon>
    </lineage>
</organism>
<dbReference type="InterPro" id="IPR003599">
    <property type="entry name" value="Ig_sub"/>
</dbReference>
<dbReference type="InterPro" id="IPR003598">
    <property type="entry name" value="Ig_sub2"/>
</dbReference>
<dbReference type="SMART" id="SM00409">
    <property type="entry name" value="IG"/>
    <property type="match status" value="3"/>
</dbReference>
<dbReference type="Pfam" id="PF07686">
    <property type="entry name" value="V-set"/>
    <property type="match status" value="1"/>
</dbReference>
<feature type="domain" description="Ig-like" evidence="12">
    <location>
        <begin position="148"/>
        <end position="229"/>
    </location>
</feature>
<proteinExistence type="predicted"/>
<evidence type="ECO:0000256" key="8">
    <source>
        <dbReference type="ARBA" id="ARBA00023157"/>
    </source>
</evidence>
<dbReference type="Pfam" id="PF13927">
    <property type="entry name" value="Ig_3"/>
    <property type="match status" value="1"/>
</dbReference>
<evidence type="ECO:0000313" key="14">
    <source>
        <dbReference type="Proteomes" id="UP001634394"/>
    </source>
</evidence>
<evidence type="ECO:0000256" key="3">
    <source>
        <dbReference type="ARBA" id="ARBA00022729"/>
    </source>
</evidence>
<name>A0ABD3XL73_SINWO</name>
<dbReference type="GO" id="GO:0016020">
    <property type="term" value="C:membrane"/>
    <property type="evidence" value="ECO:0007669"/>
    <property type="project" value="UniProtKB-SubCell"/>
</dbReference>
<keyword evidence="6 10" id="KW-1133">Transmembrane helix</keyword>
<keyword evidence="2 10" id="KW-0812">Transmembrane</keyword>
<dbReference type="PROSITE" id="PS50835">
    <property type="entry name" value="IG_LIKE"/>
    <property type="match status" value="3"/>
</dbReference>
<gene>
    <name evidence="13" type="ORF">ACJMK2_025799</name>
</gene>
<evidence type="ECO:0000259" key="12">
    <source>
        <dbReference type="PROSITE" id="PS50835"/>
    </source>
</evidence>
<dbReference type="PANTHER" id="PTHR12231">
    <property type="entry name" value="CTX-RELATED TYPE I TRANSMEMBRANE PROTEIN"/>
    <property type="match status" value="1"/>
</dbReference>
<keyword evidence="14" id="KW-1185">Reference proteome</keyword>
<reference evidence="13 14" key="1">
    <citation type="submission" date="2024-11" db="EMBL/GenBank/DDBJ databases">
        <title>Chromosome-level genome assembly of the freshwater bivalve Anodonta woodiana.</title>
        <authorList>
            <person name="Chen X."/>
        </authorList>
    </citation>
    <scope>NUCLEOTIDE SEQUENCE [LARGE SCALE GENOMIC DNA]</scope>
    <source>
        <strain evidence="13">MN2024</strain>
        <tissue evidence="13">Gills</tissue>
    </source>
</reference>
<dbReference type="Proteomes" id="UP001634394">
    <property type="component" value="Unassembled WGS sequence"/>
</dbReference>
<dbReference type="Pfam" id="PF07679">
    <property type="entry name" value="I-set"/>
    <property type="match status" value="1"/>
</dbReference>
<dbReference type="SMART" id="SM00408">
    <property type="entry name" value="IGc2"/>
    <property type="match status" value="3"/>
</dbReference>